<dbReference type="AlphaFoldDB" id="A0A6S7KTK2"/>
<dbReference type="PANTHER" id="PTHR33776:SF4">
    <property type="entry name" value="ENDONUCLEASE_EXONUCLEASE_PHOSPHATASE DOMAIN-CONTAINING PROTEIN"/>
    <property type="match status" value="1"/>
</dbReference>
<keyword evidence="1" id="KW-0808">Transferase</keyword>
<name>A0A6S7KTK2_PARCT</name>
<keyword evidence="1" id="KW-0548">Nucleotidyltransferase</keyword>
<dbReference type="SUPFAM" id="SSF56219">
    <property type="entry name" value="DNase I-like"/>
    <property type="match status" value="1"/>
</dbReference>
<keyword evidence="2" id="KW-1185">Reference proteome</keyword>
<dbReference type="Gene3D" id="3.60.10.10">
    <property type="entry name" value="Endonuclease/exonuclease/phosphatase"/>
    <property type="match status" value="1"/>
</dbReference>
<organism evidence="1 2">
    <name type="scientific">Paramuricea clavata</name>
    <name type="common">Red gorgonian</name>
    <name type="synonym">Violescent sea-whip</name>
    <dbReference type="NCBI Taxonomy" id="317549"/>
    <lineage>
        <taxon>Eukaryota</taxon>
        <taxon>Metazoa</taxon>
        <taxon>Cnidaria</taxon>
        <taxon>Anthozoa</taxon>
        <taxon>Octocorallia</taxon>
        <taxon>Malacalcyonacea</taxon>
        <taxon>Plexauridae</taxon>
        <taxon>Paramuricea</taxon>
    </lineage>
</organism>
<comment type="caution">
    <text evidence="1">The sequence shown here is derived from an EMBL/GenBank/DDBJ whole genome shotgun (WGS) entry which is preliminary data.</text>
</comment>
<dbReference type="InterPro" id="IPR036691">
    <property type="entry name" value="Endo/exonu/phosph_ase_sf"/>
</dbReference>
<sequence>MDSDVPLDLISLEGYTWVFKNRNRSGGGVGFYIRNTINFLIRPDLGHHDIEALTIEIHKYKTKPFLVSTWYRPPNSPIDLLTKFENILRLIDTEEKESIILGDINCDLLHKNLDHMTKEFNFITNLYQYKQLIDEPTRETKNS</sequence>
<proteinExistence type="predicted"/>
<accession>A0A6S7KTK2</accession>
<reference evidence="1" key="1">
    <citation type="submission" date="2020-04" db="EMBL/GenBank/DDBJ databases">
        <authorList>
            <person name="Alioto T."/>
            <person name="Alioto T."/>
            <person name="Gomez Garrido J."/>
        </authorList>
    </citation>
    <scope>NUCLEOTIDE SEQUENCE</scope>
    <source>
        <strain evidence="1">A484AB</strain>
    </source>
</reference>
<evidence type="ECO:0000313" key="1">
    <source>
        <dbReference type="EMBL" id="CAB4046194.1"/>
    </source>
</evidence>
<evidence type="ECO:0000313" key="2">
    <source>
        <dbReference type="Proteomes" id="UP001152795"/>
    </source>
</evidence>
<protein>
    <submittedName>
        <fullName evidence="1">RNA-directed DNA polymerase from transposon BS</fullName>
    </submittedName>
</protein>
<gene>
    <name evidence="1" type="ORF">PACLA_8A010049</name>
</gene>
<dbReference type="OrthoDB" id="10068389at2759"/>
<dbReference type="GO" id="GO:0003964">
    <property type="term" value="F:RNA-directed DNA polymerase activity"/>
    <property type="evidence" value="ECO:0007669"/>
    <property type="project" value="UniProtKB-KW"/>
</dbReference>
<dbReference type="PANTHER" id="PTHR33776">
    <property type="entry name" value="ENDO/EXONUCLEASE/PHOSPHATASE DOMAIN-CONTAINING PROTEIN"/>
    <property type="match status" value="1"/>
</dbReference>
<dbReference type="EMBL" id="CACRXK020047261">
    <property type="protein sequence ID" value="CAB4046194.1"/>
    <property type="molecule type" value="Genomic_DNA"/>
</dbReference>
<feature type="non-terminal residue" evidence="1">
    <location>
        <position position="143"/>
    </location>
</feature>
<dbReference type="Proteomes" id="UP001152795">
    <property type="component" value="Unassembled WGS sequence"/>
</dbReference>
<keyword evidence="1" id="KW-0695">RNA-directed DNA polymerase</keyword>